<dbReference type="InterPro" id="IPR011161">
    <property type="entry name" value="MHC_I-like_Ag-recog"/>
</dbReference>
<feature type="compositionally biased region" description="Low complexity" evidence="13">
    <location>
        <begin position="7"/>
        <end position="18"/>
    </location>
</feature>
<keyword evidence="5" id="KW-0399">Innate immunity</keyword>
<keyword evidence="6" id="KW-0967">Endosome</keyword>
<dbReference type="CDD" id="cd21029">
    <property type="entry name" value="IgC1_CD1"/>
    <property type="match status" value="1"/>
</dbReference>
<dbReference type="STRING" id="9755.ENSPCTP00005004350"/>
<dbReference type="InterPro" id="IPR036179">
    <property type="entry name" value="Ig-like_dom_sf"/>
</dbReference>
<accession>A0A2Y9FJP9</accession>
<evidence type="ECO:0000256" key="9">
    <source>
        <dbReference type="ARBA" id="ARBA00023180"/>
    </source>
</evidence>
<evidence type="ECO:0000256" key="7">
    <source>
        <dbReference type="ARBA" id="ARBA00022859"/>
    </source>
</evidence>
<dbReference type="SUPFAM" id="SSF48726">
    <property type="entry name" value="Immunoglobulin"/>
    <property type="match status" value="1"/>
</dbReference>
<keyword evidence="14" id="KW-0812">Transmembrane</keyword>
<dbReference type="InterPro" id="IPR050208">
    <property type="entry name" value="MHC_class-I_related"/>
</dbReference>
<keyword evidence="11" id="KW-0393">Immunoglobulin domain</keyword>
<proteinExistence type="predicted"/>
<evidence type="ECO:0000256" key="1">
    <source>
        <dbReference type="ARBA" id="ARBA00004251"/>
    </source>
</evidence>
<evidence type="ECO:0000256" key="6">
    <source>
        <dbReference type="ARBA" id="ARBA00022753"/>
    </source>
</evidence>
<evidence type="ECO:0000256" key="13">
    <source>
        <dbReference type="SAM" id="MobiDB-lite"/>
    </source>
</evidence>
<dbReference type="Proteomes" id="UP000248484">
    <property type="component" value="Chromosome 4"/>
</dbReference>
<name>A0A2Y9FJP9_PHYMC</name>
<dbReference type="GO" id="GO:0048006">
    <property type="term" value="P:antigen processing and presentation, endogenous lipid antigen via MHC class Ib"/>
    <property type="evidence" value="ECO:0007669"/>
    <property type="project" value="TreeGrafter"/>
</dbReference>
<reference evidence="17" key="1">
    <citation type="submission" date="2025-08" db="UniProtKB">
        <authorList>
            <consortium name="RefSeq"/>
        </authorList>
    </citation>
    <scope>IDENTIFICATION</scope>
    <source>
        <tissue evidence="17">Muscle</tissue>
    </source>
</reference>
<dbReference type="PANTHER" id="PTHR16675">
    <property type="entry name" value="MHC CLASS I-RELATED"/>
    <property type="match status" value="1"/>
</dbReference>
<evidence type="ECO:0000256" key="2">
    <source>
        <dbReference type="ARBA" id="ARBA00004608"/>
    </source>
</evidence>
<dbReference type="Pfam" id="PF07654">
    <property type="entry name" value="C1-set"/>
    <property type="match status" value="1"/>
</dbReference>
<evidence type="ECO:0000256" key="4">
    <source>
        <dbReference type="ARBA" id="ARBA00022475"/>
    </source>
</evidence>
<dbReference type="InterPro" id="IPR011162">
    <property type="entry name" value="MHC_I/II-like_Ag-recog"/>
</dbReference>
<dbReference type="SUPFAM" id="SSF54452">
    <property type="entry name" value="MHC antigen-recognition domain"/>
    <property type="match status" value="1"/>
</dbReference>
<dbReference type="Gene3D" id="3.30.500.10">
    <property type="entry name" value="MHC class I-like antigen recognition-like"/>
    <property type="match status" value="1"/>
</dbReference>
<dbReference type="SMART" id="SM00407">
    <property type="entry name" value="IGc1"/>
    <property type="match status" value="1"/>
</dbReference>
<dbReference type="GeneID" id="102990233"/>
<dbReference type="PROSITE" id="PS50835">
    <property type="entry name" value="IG_LIKE"/>
    <property type="match status" value="1"/>
</dbReference>
<dbReference type="Gene3D" id="2.60.40.10">
    <property type="entry name" value="Immunoglobulins"/>
    <property type="match status" value="1"/>
</dbReference>
<dbReference type="InterPro" id="IPR003597">
    <property type="entry name" value="Ig_C1-set"/>
</dbReference>
<dbReference type="InParanoid" id="A0A2Y9FJP9"/>
<feature type="transmembrane region" description="Helical" evidence="14">
    <location>
        <begin position="386"/>
        <end position="408"/>
    </location>
</feature>
<sequence length="418" mass="46734">MSGTGAPGWRAARGSRAGKAADARCGRVETDAPRKVGSLIHLPENLMLPVPCSSAPGEGAWLRASRPHPSLPSPSVCLFLFFFLLLPSLLCLPLPRPLRPAFSPAPQRHFPLRCLQISSFANSSWTRTDGLGWLGDLQAYTWRNDSDTICFLKPWSQGTFSDQQWKQLQQTFQVYRRSFTRDIREFVKMLHVDYPFEIQMSAGCEVLPGNTSESFIRAAFQGRDILSFQGTSWVSAPDAPLWGQMACRVLNEDQGTRETVQWLFHDICPRFVRGILETGKSELEKQVKPEAWLSSGPSPGPGRLLLVCHVSGFYPKPVWVMWMRGEQEMPGTQQGDVVPNADGTWYLRVTLDVTAGEETGLSCRVKHSSLGDQDIILYWDRSHASVGLIAMAILLSLLLIGGGFAFWFKKRCLYQDIL</sequence>
<dbReference type="GO" id="GO:0071723">
    <property type="term" value="F:lipopeptide binding"/>
    <property type="evidence" value="ECO:0007669"/>
    <property type="project" value="TreeGrafter"/>
</dbReference>
<dbReference type="InterPro" id="IPR013783">
    <property type="entry name" value="Ig-like_fold"/>
</dbReference>
<dbReference type="PANTHER" id="PTHR16675:SF175">
    <property type="entry name" value="ANTIGEN-PRESENTING GLYCOPROTEIN CD1D"/>
    <property type="match status" value="1"/>
</dbReference>
<dbReference type="FunFam" id="2.60.40.10:FF:000254">
    <property type="entry name" value="Antigen-presenting glycoprotein CD1d1"/>
    <property type="match status" value="1"/>
</dbReference>
<evidence type="ECO:0000256" key="14">
    <source>
        <dbReference type="SAM" id="Phobius"/>
    </source>
</evidence>
<feature type="domain" description="Ig-like" evidence="15">
    <location>
        <begin position="269"/>
        <end position="369"/>
    </location>
</feature>
<evidence type="ECO:0000256" key="11">
    <source>
        <dbReference type="ARBA" id="ARBA00023319"/>
    </source>
</evidence>
<keyword evidence="9" id="KW-0325">Glycoprotein</keyword>
<organism evidence="16 17">
    <name type="scientific">Physeter macrocephalus</name>
    <name type="common">Sperm whale</name>
    <name type="synonym">Physeter catodon</name>
    <dbReference type="NCBI Taxonomy" id="9755"/>
    <lineage>
        <taxon>Eukaryota</taxon>
        <taxon>Metazoa</taxon>
        <taxon>Chordata</taxon>
        <taxon>Craniata</taxon>
        <taxon>Vertebrata</taxon>
        <taxon>Euteleostomi</taxon>
        <taxon>Mammalia</taxon>
        <taxon>Eutheria</taxon>
        <taxon>Laurasiatheria</taxon>
        <taxon>Artiodactyla</taxon>
        <taxon>Whippomorpha</taxon>
        <taxon>Cetacea</taxon>
        <taxon>Odontoceti</taxon>
        <taxon>Physeteridae</taxon>
        <taxon>Physeter</taxon>
    </lineage>
</organism>
<dbReference type="FunFam" id="3.30.500.10:FF:000002">
    <property type="entry name" value="Antigen-presenting glycoprotein CD1d1"/>
    <property type="match status" value="1"/>
</dbReference>
<evidence type="ECO:0000259" key="15">
    <source>
        <dbReference type="PROSITE" id="PS50835"/>
    </source>
</evidence>
<evidence type="ECO:0000313" key="16">
    <source>
        <dbReference type="Proteomes" id="UP000248484"/>
    </source>
</evidence>
<dbReference type="Pfam" id="PF16497">
    <property type="entry name" value="MHC_I_3"/>
    <property type="match status" value="1"/>
</dbReference>
<comment type="function">
    <text evidence="12">Antigen-presenting protein that binds self and non-self glycolipids and presents them to T-cell receptors on natural killer T-cells.</text>
</comment>
<dbReference type="OrthoDB" id="8890485at2759"/>
<dbReference type="GO" id="GO:0048007">
    <property type="term" value="P:antigen processing and presentation, exogenous lipid antigen via MHC class Ib"/>
    <property type="evidence" value="ECO:0007669"/>
    <property type="project" value="TreeGrafter"/>
</dbReference>
<gene>
    <name evidence="17" type="primary">CD1D</name>
</gene>
<evidence type="ECO:0000256" key="3">
    <source>
        <dbReference type="ARBA" id="ARBA00004656"/>
    </source>
</evidence>
<dbReference type="AlphaFoldDB" id="A0A2Y9FJP9"/>
<evidence type="ECO:0000256" key="10">
    <source>
        <dbReference type="ARBA" id="ARBA00023228"/>
    </source>
</evidence>
<dbReference type="RefSeq" id="XP_007123216.2">
    <property type="nucleotide sequence ID" value="XM_007123154.4"/>
</dbReference>
<dbReference type="CTD" id="912"/>
<dbReference type="InterPro" id="IPR007110">
    <property type="entry name" value="Ig-like_dom"/>
</dbReference>
<comment type="subcellular location">
    <subcellularLocation>
        <location evidence="1">Cell membrane</location>
        <topology evidence="1">Single-pass type I membrane protein</topology>
    </subcellularLocation>
    <subcellularLocation>
        <location evidence="2">Endosome membrane</location>
    </subcellularLocation>
    <subcellularLocation>
        <location evidence="3">Lysosome membrane</location>
    </subcellularLocation>
</comment>
<keyword evidence="7" id="KW-0391">Immunity</keyword>
<evidence type="ECO:0000256" key="5">
    <source>
        <dbReference type="ARBA" id="ARBA00022588"/>
    </source>
</evidence>
<keyword evidence="14" id="KW-1133">Transmembrane helix</keyword>
<keyword evidence="4" id="KW-1003">Cell membrane</keyword>
<dbReference type="GO" id="GO:0005765">
    <property type="term" value="C:lysosomal membrane"/>
    <property type="evidence" value="ECO:0007669"/>
    <property type="project" value="UniProtKB-SubCell"/>
</dbReference>
<evidence type="ECO:0000256" key="12">
    <source>
        <dbReference type="ARBA" id="ARBA00037531"/>
    </source>
</evidence>
<dbReference type="InterPro" id="IPR037055">
    <property type="entry name" value="MHC_I-like_Ag-recog_sf"/>
</dbReference>
<feature type="region of interest" description="Disordered" evidence="13">
    <location>
        <begin position="1"/>
        <end position="26"/>
    </location>
</feature>
<evidence type="ECO:0000313" key="17">
    <source>
        <dbReference type="RefSeq" id="XP_007123216.2"/>
    </source>
</evidence>
<dbReference type="GO" id="GO:0030883">
    <property type="term" value="F:endogenous lipid antigen binding"/>
    <property type="evidence" value="ECO:0007669"/>
    <property type="project" value="TreeGrafter"/>
</dbReference>
<dbReference type="GO" id="GO:0045087">
    <property type="term" value="P:innate immune response"/>
    <property type="evidence" value="ECO:0007669"/>
    <property type="project" value="UniProtKB-KW"/>
</dbReference>
<keyword evidence="8 14" id="KW-0472">Membrane</keyword>
<keyword evidence="10" id="KW-0458">Lysosome</keyword>
<dbReference type="GO" id="GO:0001916">
    <property type="term" value="P:positive regulation of T cell mediated cytotoxicity"/>
    <property type="evidence" value="ECO:0007669"/>
    <property type="project" value="TreeGrafter"/>
</dbReference>
<dbReference type="GO" id="GO:0030884">
    <property type="term" value="F:exogenous lipid antigen binding"/>
    <property type="evidence" value="ECO:0007669"/>
    <property type="project" value="TreeGrafter"/>
</dbReference>
<dbReference type="KEGG" id="pcad:102990233"/>
<evidence type="ECO:0000256" key="8">
    <source>
        <dbReference type="ARBA" id="ARBA00023136"/>
    </source>
</evidence>
<protein>
    <submittedName>
        <fullName evidence="17">Antigen-presenting glycoprotein CD1d isoform X2</fullName>
    </submittedName>
</protein>
<keyword evidence="16" id="KW-1185">Reference proteome</keyword>
<dbReference type="GO" id="GO:0009897">
    <property type="term" value="C:external side of plasma membrane"/>
    <property type="evidence" value="ECO:0007669"/>
    <property type="project" value="TreeGrafter"/>
</dbReference>
<dbReference type="GO" id="GO:0005615">
    <property type="term" value="C:extracellular space"/>
    <property type="evidence" value="ECO:0007669"/>
    <property type="project" value="TreeGrafter"/>
</dbReference>
<dbReference type="FunCoup" id="A0A2Y9FJP9">
    <property type="interactions" value="167"/>
</dbReference>
<dbReference type="GO" id="GO:0010008">
    <property type="term" value="C:endosome membrane"/>
    <property type="evidence" value="ECO:0007669"/>
    <property type="project" value="UniProtKB-SubCell"/>
</dbReference>